<evidence type="ECO:0000313" key="1">
    <source>
        <dbReference type="EMBL" id="CAB4160064.1"/>
    </source>
</evidence>
<organism evidence="1">
    <name type="scientific">uncultured Caudovirales phage</name>
    <dbReference type="NCBI Taxonomy" id="2100421"/>
    <lineage>
        <taxon>Viruses</taxon>
        <taxon>Duplodnaviria</taxon>
        <taxon>Heunggongvirae</taxon>
        <taxon>Uroviricota</taxon>
        <taxon>Caudoviricetes</taxon>
        <taxon>Peduoviridae</taxon>
        <taxon>Maltschvirus</taxon>
        <taxon>Maltschvirus maltsch</taxon>
    </lineage>
</organism>
<dbReference type="EMBL" id="LR796697">
    <property type="protein sequence ID" value="CAB4160064.1"/>
    <property type="molecule type" value="Genomic_DNA"/>
</dbReference>
<sequence length="231" mass="24188">MAIINKTGITNGGTIQAEHVTRVIDVLSGVSTDTIVATGSFSGSLTGIATSASFATTASFASTASFALNAGGVGFPFTGSATITGSLQLTGSFTQDVRYYSSFRNNVVLLDNSVSFSEIVLDYPAGTTFIVDMSVGNGSGSFQFNATDAAYTGISYKFIFPYSSNDTCTFKIPDGQMNGIYSDPDSPAGSISSTTEFDILEISYTIVDAMLVGSDGNIWFLQFQTKGTYVP</sequence>
<gene>
    <name evidence="1" type="ORF">UFOVP723_52</name>
</gene>
<protein>
    <submittedName>
        <fullName evidence="1">Uncharacterized protein</fullName>
    </submittedName>
</protein>
<accession>A0A6J5NXS9</accession>
<name>A0A6J5NXS9_9CAUD</name>
<reference evidence="1" key="1">
    <citation type="submission" date="2020-04" db="EMBL/GenBank/DDBJ databases">
        <authorList>
            <person name="Chiriac C."/>
            <person name="Salcher M."/>
            <person name="Ghai R."/>
            <person name="Kavagutti S V."/>
        </authorList>
    </citation>
    <scope>NUCLEOTIDE SEQUENCE</scope>
</reference>
<proteinExistence type="predicted"/>